<dbReference type="CDD" id="cd06170">
    <property type="entry name" value="LuxR_C_like"/>
    <property type="match status" value="1"/>
</dbReference>
<dbReference type="InterPro" id="IPR000792">
    <property type="entry name" value="Tscrpt_reg_LuxR_C"/>
</dbReference>
<feature type="compositionally biased region" description="Polar residues" evidence="4">
    <location>
        <begin position="1"/>
        <end position="11"/>
    </location>
</feature>
<dbReference type="GO" id="GO:0006355">
    <property type="term" value="P:regulation of DNA-templated transcription"/>
    <property type="evidence" value="ECO:0007669"/>
    <property type="project" value="InterPro"/>
</dbReference>
<keyword evidence="1" id="KW-0805">Transcription regulation</keyword>
<dbReference type="OrthoDB" id="4309410at2"/>
<reference evidence="6 7" key="1">
    <citation type="submission" date="2019-09" db="EMBL/GenBank/DDBJ databases">
        <title>Draft genome sequence of the thermophilic Saccharopolyspora hirsuta VKM Ac-666T.</title>
        <authorList>
            <person name="Lobastova T.G."/>
            <person name="Fokina V."/>
            <person name="Bragin E.Y."/>
            <person name="Shtratnikova V.Y."/>
            <person name="Starodumova I.P."/>
            <person name="Tarlachkov S.V."/>
            <person name="Donova M.V."/>
        </authorList>
    </citation>
    <scope>NUCLEOTIDE SEQUENCE [LARGE SCALE GENOMIC DNA]</scope>
    <source>
        <strain evidence="6 7">VKM Ac-666</strain>
    </source>
</reference>
<protein>
    <submittedName>
        <fullName evidence="6">Response regulator transcription factor</fullName>
    </submittedName>
</protein>
<keyword evidence="3" id="KW-0804">Transcription</keyword>
<evidence type="ECO:0000256" key="2">
    <source>
        <dbReference type="ARBA" id="ARBA00023125"/>
    </source>
</evidence>
<dbReference type="Pfam" id="PF00196">
    <property type="entry name" value="GerE"/>
    <property type="match status" value="1"/>
</dbReference>
<name>A0A5M7BSL6_SACHI</name>
<dbReference type="SUPFAM" id="SSF46894">
    <property type="entry name" value="C-terminal effector domain of the bipartite response regulators"/>
    <property type="match status" value="1"/>
</dbReference>
<evidence type="ECO:0000259" key="5">
    <source>
        <dbReference type="PROSITE" id="PS50043"/>
    </source>
</evidence>
<organism evidence="6 7">
    <name type="scientific">Saccharopolyspora hirsuta</name>
    <dbReference type="NCBI Taxonomy" id="1837"/>
    <lineage>
        <taxon>Bacteria</taxon>
        <taxon>Bacillati</taxon>
        <taxon>Actinomycetota</taxon>
        <taxon>Actinomycetes</taxon>
        <taxon>Pseudonocardiales</taxon>
        <taxon>Pseudonocardiaceae</taxon>
        <taxon>Saccharopolyspora</taxon>
    </lineage>
</organism>
<dbReference type="EMBL" id="VWPH01000011">
    <property type="protein sequence ID" value="KAA5830234.1"/>
    <property type="molecule type" value="Genomic_DNA"/>
</dbReference>
<accession>A0A5M7BSL6</accession>
<sequence>MTKTEPATHSARSTEHEPEAQPRVAVWASDPITLTGLTEMLLPSAEVFVAANSFPADVDVLVFAADNVTPEVVDHMRRAAARTTAPAVLVVRQLDRSVLMRMVECRVVAVLHRNATTGERLADAIKIASDGGGALPTNLQGELLRQLEHLHREVLEPHGLSSAGFTSREIDILRLLAEGLGTEEIGKKLCYSERTVKNVIYAMTSRLNMRNRPQLVAHCVRAGII</sequence>
<dbReference type="InterPro" id="IPR016032">
    <property type="entry name" value="Sig_transdc_resp-reg_C-effctor"/>
</dbReference>
<dbReference type="Proteomes" id="UP000323946">
    <property type="component" value="Unassembled WGS sequence"/>
</dbReference>
<dbReference type="PROSITE" id="PS00622">
    <property type="entry name" value="HTH_LUXR_1"/>
    <property type="match status" value="1"/>
</dbReference>
<keyword evidence="7" id="KW-1185">Reference proteome</keyword>
<dbReference type="PANTHER" id="PTHR44688">
    <property type="entry name" value="DNA-BINDING TRANSCRIPTIONAL ACTIVATOR DEVR_DOSR"/>
    <property type="match status" value="1"/>
</dbReference>
<evidence type="ECO:0000313" key="7">
    <source>
        <dbReference type="Proteomes" id="UP000323946"/>
    </source>
</evidence>
<keyword evidence="2" id="KW-0238">DNA-binding</keyword>
<dbReference type="PANTHER" id="PTHR44688:SF16">
    <property type="entry name" value="DNA-BINDING TRANSCRIPTIONAL ACTIVATOR DEVR_DOSR"/>
    <property type="match status" value="1"/>
</dbReference>
<dbReference type="AlphaFoldDB" id="A0A5M7BSL6"/>
<dbReference type="GO" id="GO:0003677">
    <property type="term" value="F:DNA binding"/>
    <property type="evidence" value="ECO:0007669"/>
    <property type="project" value="UniProtKB-KW"/>
</dbReference>
<feature type="domain" description="HTH luxR-type" evidence="5">
    <location>
        <begin position="158"/>
        <end position="223"/>
    </location>
</feature>
<evidence type="ECO:0000313" key="6">
    <source>
        <dbReference type="EMBL" id="KAA5830234.1"/>
    </source>
</evidence>
<evidence type="ECO:0000256" key="3">
    <source>
        <dbReference type="ARBA" id="ARBA00023163"/>
    </source>
</evidence>
<gene>
    <name evidence="6" type="ORF">F1721_23705</name>
</gene>
<comment type="caution">
    <text evidence="6">The sequence shown here is derived from an EMBL/GenBank/DDBJ whole genome shotgun (WGS) entry which is preliminary data.</text>
</comment>
<evidence type="ECO:0000256" key="4">
    <source>
        <dbReference type="SAM" id="MobiDB-lite"/>
    </source>
</evidence>
<proteinExistence type="predicted"/>
<evidence type="ECO:0000256" key="1">
    <source>
        <dbReference type="ARBA" id="ARBA00023015"/>
    </source>
</evidence>
<dbReference type="PRINTS" id="PR00038">
    <property type="entry name" value="HTHLUXR"/>
</dbReference>
<feature type="region of interest" description="Disordered" evidence="4">
    <location>
        <begin position="1"/>
        <end position="22"/>
    </location>
</feature>
<dbReference type="SMART" id="SM00421">
    <property type="entry name" value="HTH_LUXR"/>
    <property type="match status" value="1"/>
</dbReference>
<dbReference type="PROSITE" id="PS50043">
    <property type="entry name" value="HTH_LUXR_2"/>
    <property type="match status" value="1"/>
</dbReference>
<dbReference type="Gene3D" id="3.40.50.2300">
    <property type="match status" value="1"/>
</dbReference>